<evidence type="ECO:0000313" key="1">
    <source>
        <dbReference type="EMBL" id="SFN61424.1"/>
    </source>
</evidence>
<reference evidence="2" key="1">
    <citation type="submission" date="2016-10" db="EMBL/GenBank/DDBJ databases">
        <authorList>
            <person name="Varghese N."/>
            <person name="Submissions S."/>
        </authorList>
    </citation>
    <scope>NUCLEOTIDE SEQUENCE [LARGE SCALE GENOMIC DNA]</scope>
    <source>
        <strain evidence="2">CGMCC 1.11101</strain>
    </source>
</reference>
<dbReference type="EMBL" id="FOVM01000003">
    <property type="protein sequence ID" value="SFN61424.1"/>
    <property type="molecule type" value="Genomic_DNA"/>
</dbReference>
<dbReference type="AlphaFoldDB" id="A0A1I5AG36"/>
<keyword evidence="2" id="KW-1185">Reference proteome</keyword>
<name>A0A1I5AG36_9MICO</name>
<dbReference type="STRING" id="995034.SAMN05216219_1436"/>
<organism evidence="1 2">
    <name type="scientific">Mycetocola miduiensis</name>
    <dbReference type="NCBI Taxonomy" id="995034"/>
    <lineage>
        <taxon>Bacteria</taxon>
        <taxon>Bacillati</taxon>
        <taxon>Actinomycetota</taxon>
        <taxon>Actinomycetes</taxon>
        <taxon>Micrococcales</taxon>
        <taxon>Microbacteriaceae</taxon>
        <taxon>Mycetocola</taxon>
    </lineage>
</organism>
<evidence type="ECO:0000313" key="2">
    <source>
        <dbReference type="Proteomes" id="UP000198867"/>
    </source>
</evidence>
<sequence>MTGARTDSAVSREEIFAPILYLAVKCTVMAT</sequence>
<accession>A0A1I5AG36</accession>
<proteinExistence type="predicted"/>
<dbReference type="Proteomes" id="UP000198867">
    <property type="component" value="Unassembled WGS sequence"/>
</dbReference>
<gene>
    <name evidence="1" type="ORF">SAMN05216219_1436</name>
</gene>
<protein>
    <submittedName>
        <fullName evidence="1">Uncharacterized protein</fullName>
    </submittedName>
</protein>